<evidence type="ECO:0000313" key="9">
    <source>
        <dbReference type="EMBL" id="CAI8742406.1"/>
    </source>
</evidence>
<dbReference type="InterPro" id="IPR020579">
    <property type="entry name" value="Exonuc_VII_lsu_C"/>
</dbReference>
<proteinExistence type="inferred from homology"/>
<comment type="subunit">
    <text evidence="5">Heterooligomer composed of large and small subunits.</text>
</comment>
<evidence type="ECO:0000313" key="10">
    <source>
        <dbReference type="Proteomes" id="UP001162030"/>
    </source>
</evidence>
<keyword evidence="1 5" id="KW-0963">Cytoplasm</keyword>
<dbReference type="Proteomes" id="UP001162030">
    <property type="component" value="Chromosome"/>
</dbReference>
<evidence type="ECO:0000256" key="4">
    <source>
        <dbReference type="ARBA" id="ARBA00022839"/>
    </source>
</evidence>
<sequence length="454" mass="51059">MTVSATPASRPETVYTVSRLNREARFLLNDCFGTIWIEGEISNLSIPSSGHLYFSLKDAEAQVRCAMFRGQSQLLDFKPENGDHVLIKAQVSLYEPRGDFQLIVEYMEETGDGLLLRAFEALKQRLAAEGLFDARHKKPIPELPRCIGLITSPTGAAVHDVLTVLKRRYPTAPVIVFPVKVQGTEAKQEIVNALATADRLKLCDVLIVARGGGSLEDLWAFNEEIVARAIFKCETPVVTGIGHEIDSTIADFVADLRAPTPSAAAEAVAPDSAVLLARFQRLDQQICQRMKAILERHRETLRVLGKRLRQEHPSRRLQTQNQRLDQLELRLGHAIRNAISKRDVQLRTQLAILARHQPQQRLRMLEMRRSQVCQRLFRAIQRVLEKQVQHVSGLAEHLQAVSPLATLTRGYAVASRSDTGKIIRSVHDIQANERMETRIADGILISRIEETHKR</sequence>
<evidence type="ECO:0000256" key="2">
    <source>
        <dbReference type="ARBA" id="ARBA00022722"/>
    </source>
</evidence>
<dbReference type="EMBL" id="OX458333">
    <property type="protein sequence ID" value="CAI8742406.1"/>
    <property type="molecule type" value="Genomic_DNA"/>
</dbReference>
<keyword evidence="4 5" id="KW-0269">Exonuclease</keyword>
<dbReference type="PANTHER" id="PTHR30008">
    <property type="entry name" value="EXODEOXYRIBONUCLEASE 7 LARGE SUBUNIT"/>
    <property type="match status" value="1"/>
</dbReference>
<dbReference type="Pfam" id="PF02601">
    <property type="entry name" value="Exonuc_VII_L"/>
    <property type="match status" value="1"/>
</dbReference>
<dbReference type="NCBIfam" id="TIGR00237">
    <property type="entry name" value="xseA"/>
    <property type="match status" value="1"/>
</dbReference>
<dbReference type="PANTHER" id="PTHR30008:SF0">
    <property type="entry name" value="EXODEOXYRIBONUCLEASE 7 LARGE SUBUNIT"/>
    <property type="match status" value="1"/>
</dbReference>
<dbReference type="CDD" id="cd04489">
    <property type="entry name" value="ExoVII_LU_OBF"/>
    <property type="match status" value="1"/>
</dbReference>
<dbReference type="GO" id="GO:0008855">
    <property type="term" value="F:exodeoxyribonuclease VII activity"/>
    <property type="evidence" value="ECO:0007669"/>
    <property type="project" value="UniProtKB-EC"/>
</dbReference>
<dbReference type="InterPro" id="IPR025824">
    <property type="entry name" value="OB-fold_nuc-bd_dom"/>
</dbReference>
<keyword evidence="3 5" id="KW-0378">Hydrolase</keyword>
<keyword evidence="10" id="KW-1185">Reference proteome</keyword>
<name>A0ABM9HX26_9GAMM</name>
<dbReference type="InterPro" id="IPR003753">
    <property type="entry name" value="Exonuc_VII_L"/>
</dbReference>
<organism evidence="9 10">
    <name type="scientific">Methylocaldum szegediense</name>
    <dbReference type="NCBI Taxonomy" id="73780"/>
    <lineage>
        <taxon>Bacteria</taxon>
        <taxon>Pseudomonadati</taxon>
        <taxon>Pseudomonadota</taxon>
        <taxon>Gammaproteobacteria</taxon>
        <taxon>Methylococcales</taxon>
        <taxon>Methylococcaceae</taxon>
        <taxon>Methylocaldum</taxon>
    </lineage>
</organism>
<evidence type="ECO:0000259" key="7">
    <source>
        <dbReference type="Pfam" id="PF02601"/>
    </source>
</evidence>
<feature type="domain" description="Exonuclease VII large subunit C-terminal" evidence="7">
    <location>
        <begin position="131"/>
        <end position="444"/>
    </location>
</feature>
<dbReference type="RefSeq" id="WP_026610594.1">
    <property type="nucleotide sequence ID" value="NZ_OX458333.1"/>
</dbReference>
<reference evidence="9 10" key="1">
    <citation type="submission" date="2023-03" db="EMBL/GenBank/DDBJ databases">
        <authorList>
            <person name="Pearce D."/>
        </authorList>
    </citation>
    <scope>NUCLEOTIDE SEQUENCE [LARGE SCALE GENOMIC DNA]</scope>
    <source>
        <strain evidence="9">Msz</strain>
    </source>
</reference>
<dbReference type="EC" id="3.1.11.6" evidence="5"/>
<comment type="subcellular location">
    <subcellularLocation>
        <location evidence="5 6">Cytoplasm</location>
    </subcellularLocation>
</comment>
<comment type="function">
    <text evidence="5">Bidirectionally degrades single-stranded DNA into large acid-insoluble oligonucleotides, which are then degraded further into small acid-soluble oligonucleotides.</text>
</comment>
<gene>
    <name evidence="5 9" type="primary">xseA</name>
    <name evidence="9" type="ORF">MSZNOR_0493</name>
</gene>
<protein>
    <recommendedName>
        <fullName evidence="5">Exodeoxyribonuclease 7 large subunit</fullName>
        <ecNumber evidence="5">3.1.11.6</ecNumber>
    </recommendedName>
    <alternativeName>
        <fullName evidence="5">Exodeoxyribonuclease VII large subunit</fullName>
        <shortName evidence="5">Exonuclease VII large subunit</shortName>
    </alternativeName>
</protein>
<comment type="similarity">
    <text evidence="5 6">Belongs to the XseA family.</text>
</comment>
<keyword evidence="2 5" id="KW-0540">Nuclease</keyword>
<accession>A0ABM9HX26</accession>
<evidence type="ECO:0000256" key="1">
    <source>
        <dbReference type="ARBA" id="ARBA00022490"/>
    </source>
</evidence>
<feature type="domain" description="OB-fold nucleic acid binding" evidence="8">
    <location>
        <begin position="15"/>
        <end position="108"/>
    </location>
</feature>
<evidence type="ECO:0000256" key="6">
    <source>
        <dbReference type="RuleBase" id="RU004355"/>
    </source>
</evidence>
<comment type="catalytic activity">
    <reaction evidence="5 6">
        <text>Exonucleolytic cleavage in either 5'- to 3'- or 3'- to 5'-direction to yield nucleoside 5'-phosphates.</text>
        <dbReference type="EC" id="3.1.11.6"/>
    </reaction>
</comment>
<evidence type="ECO:0000256" key="3">
    <source>
        <dbReference type="ARBA" id="ARBA00022801"/>
    </source>
</evidence>
<dbReference type="Pfam" id="PF13742">
    <property type="entry name" value="tRNA_anti_2"/>
    <property type="match status" value="1"/>
</dbReference>
<dbReference type="HAMAP" id="MF_00378">
    <property type="entry name" value="Exonuc_7_L"/>
    <property type="match status" value="1"/>
</dbReference>
<evidence type="ECO:0000256" key="5">
    <source>
        <dbReference type="HAMAP-Rule" id="MF_00378"/>
    </source>
</evidence>
<evidence type="ECO:0000259" key="8">
    <source>
        <dbReference type="Pfam" id="PF13742"/>
    </source>
</evidence>